<evidence type="ECO:0000256" key="1">
    <source>
        <dbReference type="SAM" id="MobiDB-lite"/>
    </source>
</evidence>
<evidence type="ECO:0000313" key="2">
    <source>
        <dbReference type="EMBL" id="KAK8161338.1"/>
    </source>
</evidence>
<feature type="compositionally biased region" description="Basic and acidic residues" evidence="1">
    <location>
        <begin position="1"/>
        <end position="11"/>
    </location>
</feature>
<organism evidence="2 3">
    <name type="scientific">Phyllosticta citrichinensis</name>
    <dbReference type="NCBI Taxonomy" id="1130410"/>
    <lineage>
        <taxon>Eukaryota</taxon>
        <taxon>Fungi</taxon>
        <taxon>Dikarya</taxon>
        <taxon>Ascomycota</taxon>
        <taxon>Pezizomycotina</taxon>
        <taxon>Dothideomycetes</taxon>
        <taxon>Dothideomycetes incertae sedis</taxon>
        <taxon>Botryosphaeriales</taxon>
        <taxon>Phyllostictaceae</taxon>
        <taxon>Phyllosticta</taxon>
    </lineage>
</organism>
<feature type="region of interest" description="Disordered" evidence="1">
    <location>
        <begin position="1"/>
        <end position="25"/>
    </location>
</feature>
<evidence type="ECO:0000313" key="3">
    <source>
        <dbReference type="Proteomes" id="UP001456524"/>
    </source>
</evidence>
<dbReference type="Proteomes" id="UP001456524">
    <property type="component" value="Unassembled WGS sequence"/>
</dbReference>
<name>A0ABR1XM82_9PEZI</name>
<gene>
    <name evidence="2" type="ORF">IWX90DRAFT_437444</name>
</gene>
<dbReference type="EMBL" id="JBBWUH010000007">
    <property type="protein sequence ID" value="KAK8161338.1"/>
    <property type="molecule type" value="Genomic_DNA"/>
</dbReference>
<proteinExistence type="predicted"/>
<accession>A0ABR1XM82</accession>
<protein>
    <submittedName>
        <fullName evidence="2">Uncharacterized protein</fullName>
    </submittedName>
</protein>
<comment type="caution">
    <text evidence="2">The sequence shown here is derived from an EMBL/GenBank/DDBJ whole genome shotgun (WGS) entry which is preliminary data.</text>
</comment>
<keyword evidence="3" id="KW-1185">Reference proteome</keyword>
<reference evidence="2 3" key="1">
    <citation type="journal article" date="2022" name="G3 (Bethesda)">
        <title>Enemy or ally: a genomic approach to elucidate the lifestyle of Phyllosticta citrichinaensis.</title>
        <authorList>
            <person name="Buijs V.A."/>
            <person name="Groenewald J.Z."/>
            <person name="Haridas S."/>
            <person name="LaButti K.M."/>
            <person name="Lipzen A."/>
            <person name="Martin F.M."/>
            <person name="Barry K."/>
            <person name="Grigoriev I.V."/>
            <person name="Crous P.W."/>
            <person name="Seidl M.F."/>
        </authorList>
    </citation>
    <scope>NUCLEOTIDE SEQUENCE [LARGE SCALE GENOMIC DNA]</scope>
    <source>
        <strain evidence="2 3">CBS 129764</strain>
    </source>
</reference>
<sequence length="151" mass="16507">MTTSQRWDDVRTAPQAYGQASRQHFAADDDDDIDDAKKVSRTTFTTTRAAHKRRYFSHPTFVFGFAGGTDGTHGLSDDRLDGWTDGWTEVAFAGWLAYIPLAGCNCFTSFPFFICVRDGGGGSGGAGAREASSSRFSIFVCFTFMAPWLDG</sequence>